<evidence type="ECO:0000256" key="1">
    <source>
        <dbReference type="ARBA" id="ARBA00022679"/>
    </source>
</evidence>
<reference evidence="9" key="2">
    <citation type="journal article" date="2022" name="Hortic Res">
        <title>The genome of Dioscorea zingiberensis sheds light on the biosynthesis, origin and evolution of the medicinally important diosgenin saponins.</title>
        <authorList>
            <person name="Li Y."/>
            <person name="Tan C."/>
            <person name="Li Z."/>
            <person name="Guo J."/>
            <person name="Li S."/>
            <person name="Chen X."/>
            <person name="Wang C."/>
            <person name="Dai X."/>
            <person name="Yang H."/>
            <person name="Song W."/>
            <person name="Hou L."/>
            <person name="Xu J."/>
            <person name="Tong Z."/>
            <person name="Xu A."/>
            <person name="Yuan X."/>
            <person name="Wang W."/>
            <person name="Yang Q."/>
            <person name="Chen L."/>
            <person name="Sun Z."/>
            <person name="Wang K."/>
            <person name="Pan B."/>
            <person name="Chen J."/>
            <person name="Bao Y."/>
            <person name="Liu F."/>
            <person name="Qi X."/>
            <person name="Gang D.R."/>
            <person name="Wen J."/>
            <person name="Li J."/>
        </authorList>
    </citation>
    <scope>NUCLEOTIDE SEQUENCE</scope>
    <source>
        <strain evidence="9">Dzin_1.0</strain>
    </source>
</reference>
<sequence length="381" mass="41217">MEIMSKAKRGWRRGSFIGRGSFGAVYLATDDGDSPLFAVKTVASSSPSPSQAMAMVALENEIRILRSLSSPYIVSYLGDDVTHEPKLGACRNLLLEYMAGGTVGGEKKLGGLDESEIKSYTRCLVRGLHYLHAIAGVVHGDVKGRNMLVGAGPGVAKLSDFGSSRKINSGVNRETERMVGGTPLWMAPEVARGGRQSPESDVWSLGCTVIEMVTGEQPWGRRGSEGEEEVGSVLFKIGYGEEVPEVPAGMSAAGKDFIGKCLRREARERWSCEELLRHPFLGEEDGLSGPSPRSVLDWGSLEFSDDEGGEGSSSSSSSSSSGYEELARKRVRELATEGGVVGWEMMSWDGWEVVRGVEENGELLQSYECQRCENWMDIPGV</sequence>
<dbReference type="Proteomes" id="UP001085076">
    <property type="component" value="Miscellaneous, Linkage group lg03"/>
</dbReference>
<dbReference type="Gene3D" id="1.10.510.10">
    <property type="entry name" value="Transferase(Phosphotransferase) domain 1"/>
    <property type="match status" value="1"/>
</dbReference>
<keyword evidence="10" id="KW-1185">Reference proteome</keyword>
<evidence type="ECO:0000256" key="2">
    <source>
        <dbReference type="ARBA" id="ARBA00022741"/>
    </source>
</evidence>
<evidence type="ECO:0000313" key="9">
    <source>
        <dbReference type="EMBL" id="KAJ0979372.1"/>
    </source>
</evidence>
<keyword evidence="4 5" id="KW-0067">ATP-binding</keyword>
<feature type="binding site" evidence="5">
    <location>
        <position position="40"/>
    </location>
    <ligand>
        <name>ATP</name>
        <dbReference type="ChEBI" id="CHEBI:30616"/>
    </ligand>
</feature>
<gene>
    <name evidence="9" type="ORF">J5N97_014846</name>
</gene>
<keyword evidence="1" id="KW-0808">Transferase</keyword>
<dbReference type="PROSITE" id="PS00108">
    <property type="entry name" value="PROTEIN_KINASE_ST"/>
    <property type="match status" value="1"/>
</dbReference>
<dbReference type="GO" id="GO:0007165">
    <property type="term" value="P:signal transduction"/>
    <property type="evidence" value="ECO:0007669"/>
    <property type="project" value="TreeGrafter"/>
</dbReference>
<evidence type="ECO:0000256" key="3">
    <source>
        <dbReference type="ARBA" id="ARBA00022777"/>
    </source>
</evidence>
<dbReference type="InterPro" id="IPR052751">
    <property type="entry name" value="Plant_MAPKKK"/>
</dbReference>
<dbReference type="PROSITE" id="PS00107">
    <property type="entry name" value="PROTEIN_KINASE_ATP"/>
    <property type="match status" value="1"/>
</dbReference>
<proteinExistence type="inferred from homology"/>
<dbReference type="SMART" id="SM00220">
    <property type="entry name" value="S_TKc"/>
    <property type="match status" value="1"/>
</dbReference>
<dbReference type="PROSITE" id="PS50011">
    <property type="entry name" value="PROTEIN_KINASE_DOM"/>
    <property type="match status" value="1"/>
</dbReference>
<feature type="region of interest" description="Disordered" evidence="7">
    <location>
        <begin position="298"/>
        <end position="322"/>
    </location>
</feature>
<dbReference type="GO" id="GO:0005524">
    <property type="term" value="F:ATP binding"/>
    <property type="evidence" value="ECO:0007669"/>
    <property type="project" value="UniProtKB-UniRule"/>
</dbReference>
<dbReference type="CDD" id="cd06606">
    <property type="entry name" value="STKc_MAPKKK"/>
    <property type="match status" value="1"/>
</dbReference>
<protein>
    <recommendedName>
        <fullName evidence="8">Protein kinase domain-containing protein</fullName>
    </recommendedName>
</protein>
<accession>A0A9D5CUQ2</accession>
<dbReference type="GO" id="GO:0004674">
    <property type="term" value="F:protein serine/threonine kinase activity"/>
    <property type="evidence" value="ECO:0007669"/>
    <property type="project" value="UniProtKB-KW"/>
</dbReference>
<dbReference type="AlphaFoldDB" id="A0A9D5CUQ2"/>
<reference evidence="9" key="1">
    <citation type="submission" date="2021-03" db="EMBL/GenBank/DDBJ databases">
        <authorList>
            <person name="Li Z."/>
            <person name="Yang C."/>
        </authorList>
    </citation>
    <scope>NUCLEOTIDE SEQUENCE</scope>
    <source>
        <strain evidence="9">Dzin_1.0</strain>
        <tissue evidence="9">Leaf</tissue>
    </source>
</reference>
<evidence type="ECO:0000259" key="8">
    <source>
        <dbReference type="PROSITE" id="PS50011"/>
    </source>
</evidence>
<feature type="domain" description="Protein kinase" evidence="8">
    <location>
        <begin position="11"/>
        <end position="281"/>
    </location>
</feature>
<comment type="caution">
    <text evidence="9">The sequence shown here is derived from an EMBL/GenBank/DDBJ whole genome shotgun (WGS) entry which is preliminary data.</text>
</comment>
<dbReference type="PANTHER" id="PTHR48011:SF7">
    <property type="entry name" value="F10K1.14 PROTEIN"/>
    <property type="match status" value="1"/>
</dbReference>
<dbReference type="InterPro" id="IPR017441">
    <property type="entry name" value="Protein_kinase_ATP_BS"/>
</dbReference>
<dbReference type="Pfam" id="PF00069">
    <property type="entry name" value="Pkinase"/>
    <property type="match status" value="1"/>
</dbReference>
<dbReference type="InterPro" id="IPR008271">
    <property type="entry name" value="Ser/Thr_kinase_AS"/>
</dbReference>
<evidence type="ECO:0000313" key="10">
    <source>
        <dbReference type="Proteomes" id="UP001085076"/>
    </source>
</evidence>
<evidence type="ECO:0000256" key="4">
    <source>
        <dbReference type="ARBA" id="ARBA00022840"/>
    </source>
</evidence>
<dbReference type="SUPFAM" id="SSF56112">
    <property type="entry name" value="Protein kinase-like (PK-like)"/>
    <property type="match status" value="1"/>
</dbReference>
<feature type="compositionally biased region" description="Low complexity" evidence="7">
    <location>
        <begin position="312"/>
        <end position="322"/>
    </location>
</feature>
<dbReference type="OrthoDB" id="275301at2759"/>
<name>A0A9D5CUQ2_9LILI</name>
<evidence type="ECO:0000256" key="7">
    <source>
        <dbReference type="SAM" id="MobiDB-lite"/>
    </source>
</evidence>
<evidence type="ECO:0000256" key="6">
    <source>
        <dbReference type="RuleBase" id="RU000304"/>
    </source>
</evidence>
<comment type="similarity">
    <text evidence="6">Belongs to the protein kinase superfamily.</text>
</comment>
<dbReference type="InterPro" id="IPR000719">
    <property type="entry name" value="Prot_kinase_dom"/>
</dbReference>
<keyword evidence="2 5" id="KW-0547">Nucleotide-binding</keyword>
<keyword evidence="3" id="KW-0418">Kinase</keyword>
<evidence type="ECO:0000256" key="5">
    <source>
        <dbReference type="PROSITE-ProRule" id="PRU10141"/>
    </source>
</evidence>
<dbReference type="InterPro" id="IPR011009">
    <property type="entry name" value="Kinase-like_dom_sf"/>
</dbReference>
<keyword evidence="6" id="KW-0723">Serine/threonine-protein kinase</keyword>
<organism evidence="9 10">
    <name type="scientific">Dioscorea zingiberensis</name>
    <dbReference type="NCBI Taxonomy" id="325984"/>
    <lineage>
        <taxon>Eukaryota</taxon>
        <taxon>Viridiplantae</taxon>
        <taxon>Streptophyta</taxon>
        <taxon>Embryophyta</taxon>
        <taxon>Tracheophyta</taxon>
        <taxon>Spermatophyta</taxon>
        <taxon>Magnoliopsida</taxon>
        <taxon>Liliopsida</taxon>
        <taxon>Dioscoreales</taxon>
        <taxon>Dioscoreaceae</taxon>
        <taxon>Dioscorea</taxon>
    </lineage>
</organism>
<dbReference type="EMBL" id="JAGGNH010000003">
    <property type="protein sequence ID" value="KAJ0979372.1"/>
    <property type="molecule type" value="Genomic_DNA"/>
</dbReference>
<dbReference type="PANTHER" id="PTHR48011">
    <property type="entry name" value="CCR4-NOT TRANSCRIPTIONAL COMPLEX SUBUNIT CAF120-RELATED"/>
    <property type="match status" value="1"/>
</dbReference>